<evidence type="ECO:0000313" key="1">
    <source>
        <dbReference type="EMBL" id="CCD22154.1"/>
    </source>
</evidence>
<organismHost>
    <name type="scientific">Aeropyrum pernix</name>
    <dbReference type="NCBI Taxonomy" id="56636"/>
</organismHost>
<sequence>MAALSPPKRVTLAFVHRETGSVHKKRQFEFRNEHRALIKMWAWVLSYMEEYPPKSYRLVAYIHEGPYPEFIARKLREWNIRVIEPSGKGIEVYK</sequence>
<dbReference type="Proteomes" id="UP000008911">
    <property type="component" value="Segment"/>
</dbReference>
<dbReference type="RefSeq" id="YP_009177664.1">
    <property type="nucleotide sequence ID" value="NC_028256.1"/>
</dbReference>
<name>G3CAV5_APOV1</name>
<organism evidence="1 2">
    <name type="scientific">Aeropyrum pernix ovoid virus 1</name>
    <name type="common">APOV1</name>
    <dbReference type="NCBI Taxonomy" id="1032474"/>
    <lineage>
        <taxon>Viruses</taxon>
        <taxon>Viruses incertae sedis</taxon>
        <taxon>Guttaviridae</taxon>
        <taxon>Betaguttavirus</taxon>
    </lineage>
</organism>
<proteinExistence type="predicted"/>
<protein>
    <submittedName>
        <fullName evidence="1">Uncharacterized protein</fullName>
    </submittedName>
</protein>
<dbReference type="KEGG" id="vg:26131610"/>
<accession>G3CAV5</accession>
<evidence type="ECO:0000313" key="2">
    <source>
        <dbReference type="Proteomes" id="UP000008911"/>
    </source>
</evidence>
<dbReference type="GeneID" id="26131610"/>
<dbReference type="EMBL" id="HE580237">
    <property type="protein sequence ID" value="CCD22154.1"/>
    <property type="molecule type" value="Genomic_DNA"/>
</dbReference>
<reference evidence="1 2" key="1">
    <citation type="journal article" date="2011" name="J. Bacteriol.">
        <title>Provirus Induction in Hyperthermophilic Archaea: Characterization of Aeropyrum pernix Spindle-Shaped Virus 1 and Aeropyrum pernix Ovoid Virus 1.</title>
        <authorList>
            <person name="Mochizuki T."/>
            <person name="Sako Y."/>
            <person name="Prangishvili D."/>
        </authorList>
    </citation>
    <scope>NUCLEOTIDE SEQUENCE [LARGE SCALE GENOMIC DNA]</scope>
</reference>
<keyword evidence="2" id="KW-1185">Reference proteome</keyword>